<name>A0A059DFW0_EUCGR</name>
<gene>
    <name evidence="1" type="ORF">EUGRSUZ_A01925</name>
</gene>
<sequence>MITLLCSQIKFVTCSWEKRDENLNLVDFDTSAITTGAKDIFHLSRLLLQEMDDLMIRTLINEIVDMCWDLEMVETLHVLQVKDRTGQEVHDLAYGGRGLVILLHGTFFVDRH</sequence>
<proteinExistence type="predicted"/>
<dbReference type="InParanoid" id="A0A059DFW0"/>
<organism evidence="1">
    <name type="scientific">Eucalyptus grandis</name>
    <name type="common">Flooded gum</name>
    <dbReference type="NCBI Taxonomy" id="71139"/>
    <lineage>
        <taxon>Eukaryota</taxon>
        <taxon>Viridiplantae</taxon>
        <taxon>Streptophyta</taxon>
        <taxon>Embryophyta</taxon>
        <taxon>Tracheophyta</taxon>
        <taxon>Spermatophyta</taxon>
        <taxon>Magnoliopsida</taxon>
        <taxon>eudicotyledons</taxon>
        <taxon>Gunneridae</taxon>
        <taxon>Pentapetalae</taxon>
        <taxon>rosids</taxon>
        <taxon>malvids</taxon>
        <taxon>Myrtales</taxon>
        <taxon>Myrtaceae</taxon>
        <taxon>Myrtoideae</taxon>
        <taxon>Eucalypteae</taxon>
        <taxon>Eucalyptus</taxon>
    </lineage>
</organism>
<dbReference type="Gramene" id="KCW89653">
    <property type="protein sequence ID" value="KCW89653"/>
    <property type="gene ID" value="EUGRSUZ_A01925"/>
</dbReference>
<dbReference type="AlphaFoldDB" id="A0A059DFW0"/>
<evidence type="ECO:0000313" key="1">
    <source>
        <dbReference type="EMBL" id="KCW89653.1"/>
    </source>
</evidence>
<protein>
    <submittedName>
        <fullName evidence="1">Uncharacterized protein</fullName>
    </submittedName>
</protein>
<reference evidence="1" key="1">
    <citation type="submission" date="2013-07" db="EMBL/GenBank/DDBJ databases">
        <title>The genome of Eucalyptus grandis.</title>
        <authorList>
            <person name="Schmutz J."/>
            <person name="Hayes R."/>
            <person name="Myburg A."/>
            <person name="Tuskan G."/>
            <person name="Grattapaglia D."/>
            <person name="Rokhsar D.S."/>
        </authorList>
    </citation>
    <scope>NUCLEOTIDE SEQUENCE</scope>
    <source>
        <tissue evidence="1">Leaf extractions</tissue>
    </source>
</reference>
<dbReference type="EMBL" id="KK198753">
    <property type="protein sequence ID" value="KCW89653.1"/>
    <property type="molecule type" value="Genomic_DNA"/>
</dbReference>
<accession>A0A059DFW0</accession>